<dbReference type="Proteomes" id="UP001596282">
    <property type="component" value="Unassembled WGS sequence"/>
</dbReference>
<dbReference type="InterPro" id="IPR039424">
    <property type="entry name" value="SBP_5"/>
</dbReference>
<dbReference type="PANTHER" id="PTHR30290:SF10">
    <property type="entry name" value="PERIPLASMIC OLIGOPEPTIDE-BINDING PROTEIN-RELATED"/>
    <property type="match status" value="1"/>
</dbReference>
<dbReference type="PIRSF" id="PIRSF002741">
    <property type="entry name" value="MppA"/>
    <property type="match status" value="1"/>
</dbReference>
<comment type="caution">
    <text evidence="7">The sequence shown here is derived from an EMBL/GenBank/DDBJ whole genome shotgun (WGS) entry which is preliminary data.</text>
</comment>
<dbReference type="Pfam" id="PF00496">
    <property type="entry name" value="SBP_bac_5"/>
    <property type="match status" value="1"/>
</dbReference>
<dbReference type="Gene3D" id="3.10.105.10">
    <property type="entry name" value="Dipeptide-binding Protein, Domain 3"/>
    <property type="match status" value="1"/>
</dbReference>
<dbReference type="PANTHER" id="PTHR30290">
    <property type="entry name" value="PERIPLASMIC BINDING COMPONENT OF ABC TRANSPORTER"/>
    <property type="match status" value="1"/>
</dbReference>
<dbReference type="InterPro" id="IPR000914">
    <property type="entry name" value="SBP_5_dom"/>
</dbReference>
<dbReference type="Gene3D" id="3.40.190.10">
    <property type="entry name" value="Periplasmic binding protein-like II"/>
    <property type="match status" value="1"/>
</dbReference>
<dbReference type="CDD" id="cd08504">
    <property type="entry name" value="PBP2_OppA"/>
    <property type="match status" value="1"/>
</dbReference>
<gene>
    <name evidence="7" type="ORF">ACFP5Y_06170</name>
</gene>
<reference evidence="8" key="1">
    <citation type="journal article" date="2019" name="Int. J. Syst. Evol. Microbiol.">
        <title>The Global Catalogue of Microorganisms (GCM) 10K type strain sequencing project: providing services to taxonomists for standard genome sequencing and annotation.</title>
        <authorList>
            <consortium name="The Broad Institute Genomics Platform"/>
            <consortium name="The Broad Institute Genome Sequencing Center for Infectious Disease"/>
            <person name="Wu L."/>
            <person name="Ma J."/>
        </authorList>
    </citation>
    <scope>NUCLEOTIDE SEQUENCE [LARGE SCALE GENOMIC DNA]</scope>
    <source>
        <strain evidence="8">CCM 8933</strain>
    </source>
</reference>
<evidence type="ECO:0000256" key="1">
    <source>
        <dbReference type="ARBA" id="ARBA00004196"/>
    </source>
</evidence>
<keyword evidence="3" id="KW-0813">Transport</keyword>
<evidence type="ECO:0000313" key="8">
    <source>
        <dbReference type="Proteomes" id="UP001596282"/>
    </source>
</evidence>
<organism evidence="7 8">
    <name type="scientific">Lactiplantibacillus daowaiensis</name>
    <dbReference type="NCBI Taxonomy" id="2559918"/>
    <lineage>
        <taxon>Bacteria</taxon>
        <taxon>Bacillati</taxon>
        <taxon>Bacillota</taxon>
        <taxon>Bacilli</taxon>
        <taxon>Lactobacillales</taxon>
        <taxon>Lactobacillaceae</taxon>
        <taxon>Lactiplantibacillus</taxon>
    </lineage>
</organism>
<comment type="subcellular location">
    <subcellularLocation>
        <location evidence="1">Cell envelope</location>
    </subcellularLocation>
</comment>
<evidence type="ECO:0000256" key="4">
    <source>
        <dbReference type="ARBA" id="ARBA00022729"/>
    </source>
</evidence>
<protein>
    <submittedName>
        <fullName evidence="7">Peptide ABC transporter substrate-binding protein</fullName>
    </submittedName>
</protein>
<dbReference type="RefSeq" id="WP_137628410.1">
    <property type="nucleotide sequence ID" value="NZ_BJDJ01000008.1"/>
</dbReference>
<comment type="similarity">
    <text evidence="2">Belongs to the bacterial solute-binding protein 5 family.</text>
</comment>
<accession>A0ABW1S043</accession>
<sequence>MQTTKKWVTGLGLVALGLVLASCSNSSSNQTKTTSNKTLKVTATQAIATADPNKADDIASQAAIAQFMEGLYTTNQKGKIVPAIATKIVKPTNGGKTYTFTLRHNAKWSNGKAVTAADFVYSLRRQVNPKTKSQEIGHVAELKNASAITSGKKAVTTLGAKALGKYKLQLTLTQKVPYFNYRLATEIYPLNQSFTEKYGNKYGTSAAKTLSNGPYVLKDWDGTSDTWTYTKNKYYYAAKSVHIKNVKVQTVKTNTTAQNLFESNAVQVTQITGTQVASAQQGALKQNLTITKLNQLYFMPWNQKRTVTKNADLRRAVSYALNRQSLVKNVLKDGSTAATSLVPTGNTKNPTTGKDFNTDTGNLYTYSPAKAKAYWKKAQASLGKKKLTLQLLTNDNDVNKSVAEFIQAAIEKNLKGVTVTVKSVPLTNEISTLSKGDFDFATLSWSSDFQDPIDFLNKASVTNSVDFGKFKNAQYEKLIAQITAGTQTTTARYQTMQQAAKLVAEKQGVTPLYQTAAAHLISSKVGGVHFTLLRDALYRYAYWK</sequence>
<dbReference type="SUPFAM" id="SSF53850">
    <property type="entry name" value="Periplasmic binding protein-like II"/>
    <property type="match status" value="1"/>
</dbReference>
<keyword evidence="4 5" id="KW-0732">Signal</keyword>
<evidence type="ECO:0000256" key="3">
    <source>
        <dbReference type="ARBA" id="ARBA00022448"/>
    </source>
</evidence>
<evidence type="ECO:0000259" key="6">
    <source>
        <dbReference type="Pfam" id="PF00496"/>
    </source>
</evidence>
<feature type="signal peptide" evidence="5">
    <location>
        <begin position="1"/>
        <end position="21"/>
    </location>
</feature>
<evidence type="ECO:0000256" key="2">
    <source>
        <dbReference type="ARBA" id="ARBA00005695"/>
    </source>
</evidence>
<evidence type="ECO:0000256" key="5">
    <source>
        <dbReference type="SAM" id="SignalP"/>
    </source>
</evidence>
<feature type="domain" description="Solute-binding protein family 5" evidence="6">
    <location>
        <begin position="79"/>
        <end position="459"/>
    </location>
</feature>
<dbReference type="Gene3D" id="3.90.76.10">
    <property type="entry name" value="Dipeptide-binding Protein, Domain 1"/>
    <property type="match status" value="1"/>
</dbReference>
<feature type="chain" id="PRO_5046596537" evidence="5">
    <location>
        <begin position="22"/>
        <end position="544"/>
    </location>
</feature>
<dbReference type="EMBL" id="JBHSSC010000016">
    <property type="protein sequence ID" value="MFC6180799.1"/>
    <property type="molecule type" value="Genomic_DNA"/>
</dbReference>
<dbReference type="PROSITE" id="PS51257">
    <property type="entry name" value="PROKAR_LIPOPROTEIN"/>
    <property type="match status" value="1"/>
</dbReference>
<evidence type="ECO:0000313" key="7">
    <source>
        <dbReference type="EMBL" id="MFC6180799.1"/>
    </source>
</evidence>
<proteinExistence type="inferred from homology"/>
<keyword evidence="8" id="KW-1185">Reference proteome</keyword>
<dbReference type="InterPro" id="IPR030678">
    <property type="entry name" value="Peptide/Ni-bd"/>
</dbReference>
<name>A0ABW1S043_9LACO</name>